<dbReference type="PROSITE" id="PS51274">
    <property type="entry name" value="GATASE_COBBQ"/>
    <property type="match status" value="1"/>
</dbReference>
<dbReference type="Proteomes" id="UP001561046">
    <property type="component" value="Unassembled WGS sequence"/>
</dbReference>
<evidence type="ECO:0000313" key="10">
    <source>
        <dbReference type="EMBL" id="MEX8194419.1"/>
    </source>
</evidence>
<dbReference type="SUPFAM" id="SSF52540">
    <property type="entry name" value="P-loop containing nucleoside triphosphate hydrolases"/>
    <property type="match status" value="1"/>
</dbReference>
<sequence length="497" mass="53156">MSDKIQLPRPVPGQRLATCVMVLGTSSGAGKSWVTTALCAWYRAQGYKVAPFKAQNMSNNARVVATPDGQWGEIGTAQYLQALAAGCTPDVRMNPLLLKPEADTRSQVVLFGQVSKELTAMPWRGRSQHVWPQIAQALDELRAENEVVVIEGAGSPAEINLHASDVVNMRVARHCQAHCLLVADIDRGGAFAHLYGTWALLPEDEQRLIRGFVLNKFRGDASLLAPAPQMLEEKTGVPTVACIPMQFGHGLPEEDGVFDDRGSAGAGQAVHTTVAILAYPRLSNLDEFQPLLQVPGLRVVWARSPAQLAAVDWVILPGSKATAADLAWMRAQGLDAAVVAHANAGGRVLGICGGLQMLGEALIDPHGVDGNAAGLGLLPLVTLFEQDKLVQPTALVLPELQAPWQALGGAAVRGYEIHHGQTRLRADMQAGSDAKARELLPGMLWQGGNPAVLGTYLHGLFENAAVIHALFGRSAPSLEQVFERLVQGVEQWFEGSN</sequence>
<dbReference type="NCBIfam" id="NF001989">
    <property type="entry name" value="PRK00784.1"/>
    <property type="match status" value="1"/>
</dbReference>
<dbReference type="PANTHER" id="PTHR21343">
    <property type="entry name" value="DETHIOBIOTIN SYNTHETASE"/>
    <property type="match status" value="1"/>
</dbReference>
<evidence type="ECO:0000256" key="2">
    <source>
        <dbReference type="ARBA" id="ARBA00006205"/>
    </source>
</evidence>
<dbReference type="InterPro" id="IPR033949">
    <property type="entry name" value="CobQ_GATase1"/>
</dbReference>
<evidence type="ECO:0000256" key="6">
    <source>
        <dbReference type="ARBA" id="ARBA00025166"/>
    </source>
</evidence>
<dbReference type="Pfam" id="PF01656">
    <property type="entry name" value="CbiA"/>
    <property type="match status" value="1"/>
</dbReference>
<feature type="domain" description="CobQ/CobB/MinD/ParA nucleotide binding" evidence="8">
    <location>
        <begin position="20"/>
        <end position="245"/>
    </location>
</feature>
<evidence type="ECO:0000256" key="4">
    <source>
        <dbReference type="ARBA" id="ARBA00022573"/>
    </source>
</evidence>
<dbReference type="EMBL" id="JBFYGN010000021">
    <property type="protein sequence ID" value="MEX8194419.1"/>
    <property type="molecule type" value="Genomic_DNA"/>
</dbReference>
<feature type="domain" description="CobB/CobQ-like glutamine amidotransferase" evidence="9">
    <location>
        <begin position="273"/>
        <end position="465"/>
    </location>
</feature>
<evidence type="ECO:0000256" key="1">
    <source>
        <dbReference type="ARBA" id="ARBA00004953"/>
    </source>
</evidence>
<dbReference type="PANTHER" id="PTHR21343:SF1">
    <property type="entry name" value="COBYRIC ACID SYNTHASE"/>
    <property type="match status" value="1"/>
</dbReference>
<gene>
    <name evidence="7" type="primary">cobQ</name>
    <name evidence="10" type="ORF">AB6724_16425</name>
</gene>
<evidence type="ECO:0000259" key="8">
    <source>
        <dbReference type="Pfam" id="PF01656"/>
    </source>
</evidence>
<feature type="active site" description="Nucleophile" evidence="7">
    <location>
        <position position="352"/>
    </location>
</feature>
<evidence type="ECO:0000256" key="5">
    <source>
        <dbReference type="ARBA" id="ARBA00022962"/>
    </source>
</evidence>
<dbReference type="InterPro" id="IPR027417">
    <property type="entry name" value="P-loop_NTPase"/>
</dbReference>
<dbReference type="InterPro" id="IPR011698">
    <property type="entry name" value="GATase_3"/>
</dbReference>
<dbReference type="CDD" id="cd05389">
    <property type="entry name" value="CobQ_N"/>
    <property type="match status" value="1"/>
</dbReference>
<comment type="function">
    <text evidence="6 7">Catalyzes amidations at positions B, D, E, and G on adenosylcobyrinic A,C-diamide. NH(2) groups are provided by glutamine, and one molecule of ATP is hydrogenolyzed for each amidation.</text>
</comment>
<keyword evidence="5 7" id="KW-0315">Glutamine amidotransferase</keyword>
<name>A0ABV3ZZ46_9BURK</name>
<dbReference type="RefSeq" id="WP_369339603.1">
    <property type="nucleotide sequence ID" value="NZ_JBFYGN010000021.1"/>
</dbReference>
<proteinExistence type="inferred from homology"/>
<comment type="caution">
    <text evidence="10">The sequence shown here is derived from an EMBL/GenBank/DDBJ whole genome shotgun (WGS) entry which is preliminary data.</text>
</comment>
<dbReference type="Gene3D" id="3.40.50.300">
    <property type="entry name" value="P-loop containing nucleotide triphosphate hydrolases"/>
    <property type="match status" value="1"/>
</dbReference>
<feature type="active site" evidence="7">
    <location>
        <position position="458"/>
    </location>
</feature>
<dbReference type="Gene3D" id="3.40.50.880">
    <property type="match status" value="1"/>
</dbReference>
<protein>
    <recommendedName>
        <fullName evidence="3 7">Cobyric acid synthase</fullName>
    </recommendedName>
</protein>
<dbReference type="Pfam" id="PF07685">
    <property type="entry name" value="GATase_3"/>
    <property type="match status" value="1"/>
</dbReference>
<dbReference type="NCBIfam" id="TIGR00313">
    <property type="entry name" value="cobQ"/>
    <property type="match status" value="1"/>
</dbReference>
<dbReference type="CDD" id="cd01750">
    <property type="entry name" value="GATase1_CobQ"/>
    <property type="match status" value="1"/>
</dbReference>
<dbReference type="InterPro" id="IPR004459">
    <property type="entry name" value="CobQ_synth"/>
</dbReference>
<dbReference type="InterPro" id="IPR029062">
    <property type="entry name" value="Class_I_gatase-like"/>
</dbReference>
<keyword evidence="4 7" id="KW-0169">Cobalamin biosynthesis</keyword>
<evidence type="ECO:0000313" key="11">
    <source>
        <dbReference type="Proteomes" id="UP001561046"/>
    </source>
</evidence>
<dbReference type="SUPFAM" id="SSF52317">
    <property type="entry name" value="Class I glutamine amidotransferase-like"/>
    <property type="match status" value="1"/>
</dbReference>
<dbReference type="HAMAP" id="MF_00028">
    <property type="entry name" value="CobQ"/>
    <property type="match status" value="1"/>
</dbReference>
<accession>A0ABV3ZZ46</accession>
<dbReference type="InterPro" id="IPR002586">
    <property type="entry name" value="CobQ/CobB/MinD/ParA_Nub-bd_dom"/>
</dbReference>
<evidence type="ECO:0000259" key="9">
    <source>
        <dbReference type="Pfam" id="PF07685"/>
    </source>
</evidence>
<evidence type="ECO:0000256" key="7">
    <source>
        <dbReference type="HAMAP-Rule" id="MF_00028"/>
    </source>
</evidence>
<reference evidence="10 11" key="1">
    <citation type="journal article" date="2013" name="Int. J. Syst. Evol. Microbiol.">
        <title>Comamonas guangdongensis sp. nov., isolated from subterranean forest sediment, and emended description of the genus Comamonas.</title>
        <authorList>
            <person name="Zhang J."/>
            <person name="Wang Y."/>
            <person name="Zhou S."/>
            <person name="Wu C."/>
            <person name="He J."/>
            <person name="Li F."/>
        </authorList>
    </citation>
    <scope>NUCLEOTIDE SEQUENCE [LARGE SCALE GENOMIC DNA]</scope>
    <source>
        <strain evidence="10 11">CCTCC AB2011133</strain>
    </source>
</reference>
<comment type="pathway">
    <text evidence="1 7">Cofactor biosynthesis; adenosylcobalamin biosynthesis.</text>
</comment>
<organism evidence="10 11">
    <name type="scientific">Comamonas guangdongensis</name>
    <dbReference type="NCBI Taxonomy" id="510515"/>
    <lineage>
        <taxon>Bacteria</taxon>
        <taxon>Pseudomonadati</taxon>
        <taxon>Pseudomonadota</taxon>
        <taxon>Betaproteobacteria</taxon>
        <taxon>Burkholderiales</taxon>
        <taxon>Comamonadaceae</taxon>
        <taxon>Comamonas</taxon>
    </lineage>
</organism>
<keyword evidence="11" id="KW-1185">Reference proteome</keyword>
<comment type="similarity">
    <text evidence="2 7">Belongs to the CobB/CobQ family. CobQ subfamily.</text>
</comment>
<evidence type="ECO:0000256" key="3">
    <source>
        <dbReference type="ARBA" id="ARBA00019833"/>
    </source>
</evidence>
<dbReference type="InterPro" id="IPR047045">
    <property type="entry name" value="CobQ_N"/>
</dbReference>